<dbReference type="VEuPathDB" id="FungiDB:PEXP_102200"/>
<keyword evidence="1" id="KW-0812">Transmembrane</keyword>
<dbReference type="EMBL" id="JQFZ01000221">
    <property type="protein sequence ID" value="KGO54528.1"/>
    <property type="molecule type" value="Genomic_DNA"/>
</dbReference>
<dbReference type="AlphaFoldDB" id="A0A0A2I5A7"/>
<feature type="transmembrane region" description="Helical" evidence="1">
    <location>
        <begin position="35"/>
        <end position="52"/>
    </location>
</feature>
<reference evidence="2 3" key="1">
    <citation type="journal article" date="2015" name="Mol. Plant Microbe Interact.">
        <title>Genome, transcriptome, and functional analyses of Penicillium expansum provide new insights into secondary metabolism and pathogenicity.</title>
        <authorList>
            <person name="Ballester A.R."/>
            <person name="Marcet-Houben M."/>
            <person name="Levin E."/>
            <person name="Sela N."/>
            <person name="Selma-Lazaro C."/>
            <person name="Carmona L."/>
            <person name="Wisniewski M."/>
            <person name="Droby S."/>
            <person name="Gonzalez-Candelas L."/>
            <person name="Gabaldon T."/>
        </authorList>
    </citation>
    <scope>NUCLEOTIDE SEQUENCE [LARGE SCALE GENOMIC DNA]</scope>
    <source>
        <strain evidence="2 3">MD-8</strain>
    </source>
</reference>
<dbReference type="PhylomeDB" id="A0A0A2I5A7"/>
<dbReference type="OrthoDB" id="6133115at2759"/>
<evidence type="ECO:0000256" key="1">
    <source>
        <dbReference type="SAM" id="Phobius"/>
    </source>
</evidence>
<dbReference type="GeneID" id="27679752"/>
<name>A0A0A2I5A7_PENEN</name>
<gene>
    <name evidence="2" type="ORF">PEX2_070610</name>
</gene>
<comment type="caution">
    <text evidence="2">The sequence shown here is derived from an EMBL/GenBank/DDBJ whole genome shotgun (WGS) entry which is preliminary data.</text>
</comment>
<dbReference type="HOGENOM" id="CLU_2997151_0_0_1"/>
<evidence type="ECO:0000313" key="3">
    <source>
        <dbReference type="Proteomes" id="UP000030143"/>
    </source>
</evidence>
<evidence type="ECO:0000313" key="2">
    <source>
        <dbReference type="EMBL" id="KGO54528.1"/>
    </source>
</evidence>
<keyword evidence="1" id="KW-0472">Membrane</keyword>
<organism evidence="2 3">
    <name type="scientific">Penicillium expansum</name>
    <name type="common">Blue mold rot fungus</name>
    <dbReference type="NCBI Taxonomy" id="27334"/>
    <lineage>
        <taxon>Eukaryota</taxon>
        <taxon>Fungi</taxon>
        <taxon>Dikarya</taxon>
        <taxon>Ascomycota</taxon>
        <taxon>Pezizomycotina</taxon>
        <taxon>Eurotiomycetes</taxon>
        <taxon>Eurotiomycetidae</taxon>
        <taxon>Eurotiales</taxon>
        <taxon>Aspergillaceae</taxon>
        <taxon>Penicillium</taxon>
    </lineage>
</organism>
<protein>
    <recommendedName>
        <fullName evidence="4">Major facilitator superfamily domain, general substrate transporter</fullName>
    </recommendedName>
</protein>
<keyword evidence="3" id="KW-1185">Reference proteome</keyword>
<dbReference type="RefSeq" id="XP_016596899.1">
    <property type="nucleotide sequence ID" value="XM_016744332.1"/>
</dbReference>
<sequence length="57" mass="6802">MSEAYETVKPPKGHFYLAGRLFPRVKWWKQRNMRVLYFYILVLIATNTANGFDNSMM</sequence>
<evidence type="ECO:0008006" key="4">
    <source>
        <dbReference type="Google" id="ProtNLM"/>
    </source>
</evidence>
<accession>A0A0A2I5A7</accession>
<keyword evidence="1" id="KW-1133">Transmembrane helix</keyword>
<proteinExistence type="predicted"/>
<dbReference type="Proteomes" id="UP000030143">
    <property type="component" value="Unassembled WGS sequence"/>
</dbReference>